<dbReference type="SMART" id="SM00267">
    <property type="entry name" value="GGDEF"/>
    <property type="match status" value="1"/>
</dbReference>
<dbReference type="Proteomes" id="UP000612899">
    <property type="component" value="Unassembled WGS sequence"/>
</dbReference>
<dbReference type="InterPro" id="IPR029787">
    <property type="entry name" value="Nucleotide_cyclase"/>
</dbReference>
<dbReference type="PANTHER" id="PTHR44757">
    <property type="entry name" value="DIGUANYLATE CYCLASE DGCP"/>
    <property type="match status" value="1"/>
</dbReference>
<dbReference type="InterPro" id="IPR000160">
    <property type="entry name" value="GGDEF_dom"/>
</dbReference>
<evidence type="ECO:0000259" key="1">
    <source>
        <dbReference type="PROSITE" id="PS50887"/>
    </source>
</evidence>
<dbReference type="NCBIfam" id="TIGR00254">
    <property type="entry name" value="GGDEF"/>
    <property type="match status" value="1"/>
</dbReference>
<comment type="caution">
    <text evidence="2">The sequence shown here is derived from an EMBL/GenBank/DDBJ whole genome shotgun (WGS) entry which is preliminary data.</text>
</comment>
<keyword evidence="3" id="KW-1185">Reference proteome</keyword>
<dbReference type="InterPro" id="IPR052155">
    <property type="entry name" value="Biofilm_reg_signaling"/>
</dbReference>
<organism evidence="2 3">
    <name type="scientific">Rhizocola hellebori</name>
    <dbReference type="NCBI Taxonomy" id="1392758"/>
    <lineage>
        <taxon>Bacteria</taxon>
        <taxon>Bacillati</taxon>
        <taxon>Actinomycetota</taxon>
        <taxon>Actinomycetes</taxon>
        <taxon>Micromonosporales</taxon>
        <taxon>Micromonosporaceae</taxon>
        <taxon>Rhizocola</taxon>
    </lineage>
</organism>
<evidence type="ECO:0000313" key="3">
    <source>
        <dbReference type="Proteomes" id="UP000612899"/>
    </source>
</evidence>
<dbReference type="InterPro" id="IPR043128">
    <property type="entry name" value="Rev_trsase/Diguanyl_cyclase"/>
</dbReference>
<dbReference type="CDD" id="cd01949">
    <property type="entry name" value="GGDEF"/>
    <property type="match status" value="1"/>
</dbReference>
<dbReference type="PROSITE" id="PS50887">
    <property type="entry name" value="GGDEF"/>
    <property type="match status" value="1"/>
</dbReference>
<proteinExistence type="predicted"/>
<dbReference type="Gene3D" id="3.30.70.270">
    <property type="match status" value="1"/>
</dbReference>
<dbReference type="EMBL" id="BONY01000020">
    <property type="protein sequence ID" value="GIH05635.1"/>
    <property type="molecule type" value="Genomic_DNA"/>
</dbReference>
<accession>A0A8J3VGN6</accession>
<protein>
    <recommendedName>
        <fullName evidence="1">GGDEF domain-containing protein</fullName>
    </recommendedName>
</protein>
<evidence type="ECO:0000313" key="2">
    <source>
        <dbReference type="EMBL" id="GIH05635.1"/>
    </source>
</evidence>
<dbReference type="SUPFAM" id="SSF55073">
    <property type="entry name" value="Nucleotide cyclase"/>
    <property type="match status" value="1"/>
</dbReference>
<dbReference type="RefSeq" id="WP_203909473.1">
    <property type="nucleotide sequence ID" value="NZ_BONY01000020.1"/>
</dbReference>
<dbReference type="PANTHER" id="PTHR44757:SF2">
    <property type="entry name" value="BIOFILM ARCHITECTURE MAINTENANCE PROTEIN MBAA"/>
    <property type="match status" value="1"/>
</dbReference>
<dbReference type="Pfam" id="PF00990">
    <property type="entry name" value="GGDEF"/>
    <property type="match status" value="1"/>
</dbReference>
<dbReference type="AlphaFoldDB" id="A0A8J3VGN6"/>
<sequence length="247" mass="26820">MDPFTIAAGAATTASMVATFWFRSRARRCQAESALQRKENQAERNAAHHDPLTGLLNRRTFYQFATAQLADPPARSLVAVLVNMDGFTRINTAYGHRVGDQLLTSLARRFADYITGNLVARVDGDEFAALLPCSAAPGGGVYPDARSLSRLMAAPIWAGGHYLQVTASVGLATVTGPADVDDVMCRAAVAMRSAKAAARTRPAPPTMTIHGTSFRYPAPSRVNAHILPRRRRRRVRSFRVRLSAGRT</sequence>
<gene>
    <name evidence="2" type="ORF">Rhe02_37020</name>
</gene>
<name>A0A8J3VGN6_9ACTN</name>
<feature type="domain" description="GGDEF" evidence="1">
    <location>
        <begin position="75"/>
        <end position="207"/>
    </location>
</feature>
<reference evidence="2" key="1">
    <citation type="submission" date="2021-01" db="EMBL/GenBank/DDBJ databases">
        <title>Whole genome shotgun sequence of Rhizocola hellebori NBRC 109834.</title>
        <authorList>
            <person name="Komaki H."/>
            <person name="Tamura T."/>
        </authorList>
    </citation>
    <scope>NUCLEOTIDE SEQUENCE</scope>
    <source>
        <strain evidence="2">NBRC 109834</strain>
    </source>
</reference>